<feature type="region of interest" description="Disordered" evidence="1">
    <location>
        <begin position="106"/>
        <end position="130"/>
    </location>
</feature>
<dbReference type="InterPro" id="IPR025984">
    <property type="entry name" value="DCTPP"/>
</dbReference>
<sequence length="130" mass="14002">MSDLTHLAESIRQFNADRDWDRFHDPKSLLLALVGEVGELAELLQWLPADQARAAVLDEGLHTRVGEEISDVLIYLMQLADVCGIDLAAAGQAKLEAASLKYPASSFFGRAPQSGSGVREIGPEEGTKGP</sequence>
<dbReference type="Proteomes" id="UP000198741">
    <property type="component" value="Chromosome I"/>
</dbReference>
<name>A0A1H0PPA6_9ACTN</name>
<protein>
    <submittedName>
        <fullName evidence="2">dCTP diphosphatase</fullName>
    </submittedName>
</protein>
<dbReference type="EMBL" id="LT629710">
    <property type="protein sequence ID" value="SDP06485.1"/>
    <property type="molecule type" value="Genomic_DNA"/>
</dbReference>
<proteinExistence type="predicted"/>
<dbReference type="PANTHER" id="PTHR14552:SF21">
    <property type="entry name" value="DCTP PYROPHOSPHATASE 1"/>
    <property type="match status" value="1"/>
</dbReference>
<dbReference type="CDD" id="cd11537">
    <property type="entry name" value="NTP-PPase_RS21-C6_like"/>
    <property type="match status" value="1"/>
</dbReference>
<organism evidence="2 3">
    <name type="scientific">Nakamurella panacisegetis</name>
    <dbReference type="NCBI Taxonomy" id="1090615"/>
    <lineage>
        <taxon>Bacteria</taxon>
        <taxon>Bacillati</taxon>
        <taxon>Actinomycetota</taxon>
        <taxon>Actinomycetes</taxon>
        <taxon>Nakamurellales</taxon>
        <taxon>Nakamurellaceae</taxon>
        <taxon>Nakamurella</taxon>
    </lineage>
</organism>
<reference evidence="2 3" key="1">
    <citation type="submission" date="2016-10" db="EMBL/GenBank/DDBJ databases">
        <authorList>
            <person name="de Groot N.N."/>
        </authorList>
    </citation>
    <scope>NUCLEOTIDE SEQUENCE [LARGE SCALE GENOMIC DNA]</scope>
    <source>
        <strain evidence="3">P4-7,KCTC 19426,CECT 7604</strain>
    </source>
</reference>
<feature type="compositionally biased region" description="Basic and acidic residues" evidence="1">
    <location>
        <begin position="121"/>
        <end position="130"/>
    </location>
</feature>
<gene>
    <name evidence="2" type="ORF">SAMN04515671_2851</name>
</gene>
<evidence type="ECO:0000313" key="2">
    <source>
        <dbReference type="EMBL" id="SDP06485.1"/>
    </source>
</evidence>
<dbReference type="Gene3D" id="1.10.287.1080">
    <property type="entry name" value="MazG-like"/>
    <property type="match status" value="1"/>
</dbReference>
<dbReference type="STRING" id="1090615.SAMN04515671_2851"/>
<evidence type="ECO:0000256" key="1">
    <source>
        <dbReference type="SAM" id="MobiDB-lite"/>
    </source>
</evidence>
<evidence type="ECO:0000313" key="3">
    <source>
        <dbReference type="Proteomes" id="UP000198741"/>
    </source>
</evidence>
<dbReference type="PANTHER" id="PTHR14552">
    <property type="match status" value="1"/>
</dbReference>
<keyword evidence="3" id="KW-1185">Reference proteome</keyword>
<dbReference type="AlphaFoldDB" id="A0A1H0PPA6"/>
<dbReference type="PIRSF" id="PIRSF029826">
    <property type="entry name" value="UCP029826_pph"/>
    <property type="match status" value="1"/>
</dbReference>
<dbReference type="SUPFAM" id="SSF101386">
    <property type="entry name" value="all-alpha NTP pyrophosphatases"/>
    <property type="match status" value="1"/>
</dbReference>
<dbReference type="GO" id="GO:0047429">
    <property type="term" value="F:nucleoside triphosphate diphosphatase activity"/>
    <property type="evidence" value="ECO:0007669"/>
    <property type="project" value="InterPro"/>
</dbReference>
<dbReference type="RefSeq" id="WP_090476845.1">
    <property type="nucleotide sequence ID" value="NZ_LT629710.1"/>
</dbReference>
<dbReference type="GO" id="GO:0009143">
    <property type="term" value="P:nucleoside triphosphate catabolic process"/>
    <property type="evidence" value="ECO:0007669"/>
    <property type="project" value="InterPro"/>
</dbReference>
<accession>A0A1H0PPA6</accession>